<evidence type="ECO:0000313" key="3">
    <source>
        <dbReference type="Proteomes" id="UP000527355"/>
    </source>
</evidence>
<feature type="compositionally biased region" description="Low complexity" evidence="1">
    <location>
        <begin position="115"/>
        <end position="130"/>
    </location>
</feature>
<gene>
    <name evidence="2" type="ORF">mMyoMyo1_003646</name>
</gene>
<feature type="compositionally biased region" description="Gly residues" evidence="1">
    <location>
        <begin position="131"/>
        <end position="144"/>
    </location>
</feature>
<organism evidence="2 3">
    <name type="scientific">Myotis myotis</name>
    <name type="common">Greater mouse-eared bat</name>
    <name type="synonym">Vespertilio myotis</name>
    <dbReference type="NCBI Taxonomy" id="51298"/>
    <lineage>
        <taxon>Eukaryota</taxon>
        <taxon>Metazoa</taxon>
        <taxon>Chordata</taxon>
        <taxon>Craniata</taxon>
        <taxon>Vertebrata</taxon>
        <taxon>Euteleostomi</taxon>
        <taxon>Mammalia</taxon>
        <taxon>Eutheria</taxon>
        <taxon>Laurasiatheria</taxon>
        <taxon>Chiroptera</taxon>
        <taxon>Yangochiroptera</taxon>
        <taxon>Vespertilionidae</taxon>
        <taxon>Myotis</taxon>
    </lineage>
</organism>
<feature type="compositionally biased region" description="Pro residues" evidence="1">
    <location>
        <begin position="48"/>
        <end position="67"/>
    </location>
</feature>
<dbReference type="EMBL" id="JABWUV010000006">
    <property type="protein sequence ID" value="KAF6348213.1"/>
    <property type="molecule type" value="Genomic_DNA"/>
</dbReference>
<protein>
    <submittedName>
        <fullName evidence="2">DAZ associated protein 1</fullName>
    </submittedName>
</protein>
<reference evidence="2 3" key="1">
    <citation type="journal article" date="2020" name="Nature">
        <title>Six reference-quality genomes reveal evolution of bat adaptations.</title>
        <authorList>
            <person name="Jebb D."/>
            <person name="Huang Z."/>
            <person name="Pippel M."/>
            <person name="Hughes G.M."/>
            <person name="Lavrichenko K."/>
            <person name="Devanna P."/>
            <person name="Winkler S."/>
            <person name="Jermiin L.S."/>
            <person name="Skirmuntt E.C."/>
            <person name="Katzourakis A."/>
            <person name="Burkitt-Gray L."/>
            <person name="Ray D.A."/>
            <person name="Sullivan K.A.M."/>
            <person name="Roscito J.G."/>
            <person name="Kirilenko B.M."/>
            <person name="Davalos L.M."/>
            <person name="Corthals A.P."/>
            <person name="Power M.L."/>
            <person name="Jones G."/>
            <person name="Ransome R.D."/>
            <person name="Dechmann D.K.N."/>
            <person name="Locatelli A.G."/>
            <person name="Puechmaille S.J."/>
            <person name="Fedrigo O."/>
            <person name="Jarvis E.D."/>
            <person name="Hiller M."/>
            <person name="Vernes S.C."/>
            <person name="Myers E.W."/>
            <person name="Teeling E.C."/>
        </authorList>
    </citation>
    <scope>NUCLEOTIDE SEQUENCE [LARGE SCALE GENOMIC DNA]</scope>
    <source>
        <strain evidence="2">MMyoMyo1</strain>
        <tissue evidence="2">Flight muscle</tissue>
    </source>
</reference>
<accession>A0A7J7XEU1</accession>
<dbReference type="Proteomes" id="UP000527355">
    <property type="component" value="Unassembled WGS sequence"/>
</dbReference>
<evidence type="ECO:0000313" key="2">
    <source>
        <dbReference type="EMBL" id="KAF6348213.1"/>
    </source>
</evidence>
<dbReference type="AlphaFoldDB" id="A0A7J7XEU1"/>
<feature type="region of interest" description="Disordered" evidence="1">
    <location>
        <begin position="48"/>
        <end position="158"/>
    </location>
</feature>
<keyword evidence="3" id="KW-1185">Reference proteome</keyword>
<name>A0A7J7XEU1_MYOMY</name>
<evidence type="ECO:0000256" key="1">
    <source>
        <dbReference type="SAM" id="MobiDB-lite"/>
    </source>
</evidence>
<sequence length="158" mass="15989">MLVSYPSSSGPGCTCVSDQNPMKAPGVWAVGKHGVCFSVLFAGFGYGPPPPPPDQFAPPGVPPPPATPGAAPLAFPPPPSQAAPDMSKPPTAQPDFPYSQYGYGQDLAGFGQGFSDPSQQPPSYGGPSVPGSGGPPAGGSGFGRGQNHNVQGFHPYRR</sequence>
<comment type="caution">
    <text evidence="2">The sequence shown here is derived from an EMBL/GenBank/DDBJ whole genome shotgun (WGS) entry which is preliminary data.</text>
</comment>
<proteinExistence type="predicted"/>